<gene>
    <name evidence="2" type="ORF">A2731_03155</name>
</gene>
<reference evidence="2 3" key="1">
    <citation type="journal article" date="2016" name="Nat. Commun.">
        <title>Thousands of microbial genomes shed light on interconnected biogeochemical processes in an aquifer system.</title>
        <authorList>
            <person name="Anantharaman K."/>
            <person name="Brown C.T."/>
            <person name="Hug L.A."/>
            <person name="Sharon I."/>
            <person name="Castelle C.J."/>
            <person name="Probst A.J."/>
            <person name="Thomas B.C."/>
            <person name="Singh A."/>
            <person name="Wilkins M.J."/>
            <person name="Karaoz U."/>
            <person name="Brodie E.L."/>
            <person name="Williams K.H."/>
            <person name="Hubbard S.S."/>
            <person name="Banfield J.F."/>
        </authorList>
    </citation>
    <scope>NUCLEOTIDE SEQUENCE [LARGE SCALE GENOMIC DNA]</scope>
</reference>
<dbReference type="EMBL" id="MHIC01000025">
    <property type="protein sequence ID" value="OGY44701.1"/>
    <property type="molecule type" value="Genomic_DNA"/>
</dbReference>
<feature type="transmembrane region" description="Helical" evidence="1">
    <location>
        <begin position="103"/>
        <end position="125"/>
    </location>
</feature>
<keyword evidence="1" id="KW-0812">Transmembrane</keyword>
<proteinExistence type="predicted"/>
<dbReference type="Pfam" id="PF18895">
    <property type="entry name" value="T4SS_pilin"/>
    <property type="match status" value="1"/>
</dbReference>
<accession>A0A1G1XXK5</accession>
<dbReference type="InterPro" id="IPR043993">
    <property type="entry name" value="T4SS_pilin"/>
</dbReference>
<dbReference type="AlphaFoldDB" id="A0A1G1XXK5"/>
<keyword evidence="1" id="KW-0472">Membrane</keyword>
<feature type="transmembrane region" description="Helical" evidence="1">
    <location>
        <begin position="7"/>
        <end position="27"/>
    </location>
</feature>
<sequence length="140" mass="14998">MKLGFKTTILISTILLDLLFINLPIYAQQTTLGSTRGELQTQDDAFISASGLGRQSPAIMIAYVIQVLLGLLGVIFIILIIYAGFMWMTSAGNEEKVGKAKNIIIAATIGLAIVLAAYIITYFVIDKLLEATGASITGLD</sequence>
<evidence type="ECO:0000313" key="3">
    <source>
        <dbReference type="Proteomes" id="UP000176241"/>
    </source>
</evidence>
<dbReference type="Proteomes" id="UP000176241">
    <property type="component" value="Unassembled WGS sequence"/>
</dbReference>
<dbReference type="STRING" id="1797533.A2731_03155"/>
<feature type="transmembrane region" description="Helical" evidence="1">
    <location>
        <begin position="60"/>
        <end position="82"/>
    </location>
</feature>
<name>A0A1G1XXK5_9BACT</name>
<organism evidence="2 3">
    <name type="scientific">Candidatus Buchananbacteria bacterium RIFCSPHIGHO2_01_FULL_39_8</name>
    <dbReference type="NCBI Taxonomy" id="1797533"/>
    <lineage>
        <taxon>Bacteria</taxon>
        <taxon>Candidatus Buchananiibacteriota</taxon>
    </lineage>
</organism>
<evidence type="ECO:0000256" key="1">
    <source>
        <dbReference type="SAM" id="Phobius"/>
    </source>
</evidence>
<evidence type="ECO:0000313" key="2">
    <source>
        <dbReference type="EMBL" id="OGY44701.1"/>
    </source>
</evidence>
<keyword evidence="1" id="KW-1133">Transmembrane helix</keyword>
<comment type="caution">
    <text evidence="2">The sequence shown here is derived from an EMBL/GenBank/DDBJ whole genome shotgun (WGS) entry which is preliminary data.</text>
</comment>
<protein>
    <submittedName>
        <fullName evidence="2">Uncharacterized protein</fullName>
    </submittedName>
</protein>